<comment type="caution">
    <text evidence="4">The sequence shown here is derived from an EMBL/GenBank/DDBJ whole genome shotgun (WGS) entry which is preliminary data.</text>
</comment>
<dbReference type="PROSITE" id="PS50977">
    <property type="entry name" value="HTH_TETR_2"/>
    <property type="match status" value="1"/>
</dbReference>
<feature type="domain" description="HTH tetR-type" evidence="3">
    <location>
        <begin position="15"/>
        <end position="75"/>
    </location>
</feature>
<dbReference type="EMBL" id="NMVO01000018">
    <property type="protein sequence ID" value="OYO08680.1"/>
    <property type="molecule type" value="Genomic_DNA"/>
</dbReference>
<evidence type="ECO:0000313" key="5">
    <source>
        <dbReference type="Proteomes" id="UP000215896"/>
    </source>
</evidence>
<dbReference type="SUPFAM" id="SSF48498">
    <property type="entry name" value="Tetracyclin repressor-like, C-terminal domain"/>
    <property type="match status" value="1"/>
</dbReference>
<dbReference type="Proteomes" id="UP000215896">
    <property type="component" value="Unassembled WGS sequence"/>
</dbReference>
<dbReference type="InterPro" id="IPR050109">
    <property type="entry name" value="HTH-type_TetR-like_transc_reg"/>
</dbReference>
<name>A0A255FYB3_9ACTN</name>
<evidence type="ECO:0000259" key="3">
    <source>
        <dbReference type="PROSITE" id="PS50977"/>
    </source>
</evidence>
<dbReference type="Gene3D" id="1.10.357.10">
    <property type="entry name" value="Tetracycline Repressor, domain 2"/>
    <property type="match status" value="1"/>
</dbReference>
<evidence type="ECO:0000313" key="4">
    <source>
        <dbReference type="EMBL" id="OYO08680.1"/>
    </source>
</evidence>
<dbReference type="RefSeq" id="WP_094406880.1">
    <property type="nucleotide sequence ID" value="NZ_NMVO01000018.1"/>
</dbReference>
<keyword evidence="5" id="KW-1185">Reference proteome</keyword>
<dbReference type="PANTHER" id="PTHR30055">
    <property type="entry name" value="HTH-TYPE TRANSCRIPTIONAL REGULATOR RUTR"/>
    <property type="match status" value="1"/>
</dbReference>
<organism evidence="4 5">
    <name type="scientific">Enemella evansiae</name>
    <dbReference type="NCBI Taxonomy" id="2016499"/>
    <lineage>
        <taxon>Bacteria</taxon>
        <taxon>Bacillati</taxon>
        <taxon>Actinomycetota</taxon>
        <taxon>Actinomycetes</taxon>
        <taxon>Propionibacteriales</taxon>
        <taxon>Propionibacteriaceae</taxon>
        <taxon>Enemella</taxon>
    </lineage>
</organism>
<sequence length="199" mass="21751">MAQQQTTNLGRRDPEGRRRAIVAAATELILEQGSGNLTHRAVATRSGVSLGSTTRYFPSIDELRAAALRSLADGIDESIDELQATLEPLSEMPERWARLGAEFLNERSWVHANVALIAAGATDDRLRELAVSWSDRVVALLTPVVGRTRAVAIDNYFDGVTMHAAVNETPISETELAQVIRALMSMPVADDDNETRKEN</sequence>
<dbReference type="GO" id="GO:0003700">
    <property type="term" value="F:DNA-binding transcription factor activity"/>
    <property type="evidence" value="ECO:0007669"/>
    <property type="project" value="TreeGrafter"/>
</dbReference>
<protein>
    <submittedName>
        <fullName evidence="4">TetR family transcriptional regulator</fullName>
    </submittedName>
</protein>
<dbReference type="InterPro" id="IPR001647">
    <property type="entry name" value="HTH_TetR"/>
</dbReference>
<evidence type="ECO:0000256" key="2">
    <source>
        <dbReference type="PROSITE-ProRule" id="PRU00335"/>
    </source>
</evidence>
<dbReference type="OrthoDB" id="9809994at2"/>
<evidence type="ECO:0000256" key="1">
    <source>
        <dbReference type="ARBA" id="ARBA00023125"/>
    </source>
</evidence>
<dbReference type="AlphaFoldDB" id="A0A255FYB3"/>
<dbReference type="SUPFAM" id="SSF46689">
    <property type="entry name" value="Homeodomain-like"/>
    <property type="match status" value="1"/>
</dbReference>
<feature type="DNA-binding region" description="H-T-H motif" evidence="2">
    <location>
        <begin position="38"/>
        <end position="57"/>
    </location>
</feature>
<gene>
    <name evidence="4" type="ORF">CGZ94_19385</name>
</gene>
<dbReference type="PANTHER" id="PTHR30055:SF231">
    <property type="entry name" value="TRANSCRIPTIONAL REGULATORY PROTEIN (PROBABLY DEOR-FAMILY)-RELATED"/>
    <property type="match status" value="1"/>
</dbReference>
<keyword evidence="1 2" id="KW-0238">DNA-binding</keyword>
<dbReference type="InterPro" id="IPR036271">
    <property type="entry name" value="Tet_transcr_reg_TetR-rel_C_sf"/>
</dbReference>
<dbReference type="InterPro" id="IPR009057">
    <property type="entry name" value="Homeodomain-like_sf"/>
</dbReference>
<proteinExistence type="predicted"/>
<dbReference type="GO" id="GO:0000976">
    <property type="term" value="F:transcription cis-regulatory region binding"/>
    <property type="evidence" value="ECO:0007669"/>
    <property type="project" value="TreeGrafter"/>
</dbReference>
<dbReference type="Pfam" id="PF00440">
    <property type="entry name" value="TetR_N"/>
    <property type="match status" value="1"/>
</dbReference>
<accession>A0A255FYB3</accession>
<reference evidence="4 5" key="1">
    <citation type="submission" date="2017-07" db="EMBL/GenBank/DDBJ databases">
        <title>Draft whole genome sequences of clinical Proprionibacteriaceae strains.</title>
        <authorList>
            <person name="Bernier A.-M."/>
            <person name="Bernard K."/>
            <person name="Domingo M.-C."/>
        </authorList>
    </citation>
    <scope>NUCLEOTIDE SEQUENCE [LARGE SCALE GENOMIC DNA]</scope>
    <source>
        <strain evidence="4 5">NML 030167</strain>
    </source>
</reference>